<proteinExistence type="predicted"/>
<comment type="caution">
    <text evidence="2">The sequence shown here is derived from an EMBL/GenBank/DDBJ whole genome shotgun (WGS) entry which is preliminary data.</text>
</comment>
<dbReference type="PANTHER" id="PTHR12788">
    <property type="entry name" value="PROTEIN-TYROSINE SULFOTRANSFERASE 2"/>
    <property type="match status" value="1"/>
</dbReference>
<reference evidence="2 3" key="1">
    <citation type="submission" date="2022-10" db="EMBL/GenBank/DDBJ databases">
        <title>Defluviimonas sp. nov., isolated from ocean surface sediments.</title>
        <authorList>
            <person name="He W."/>
            <person name="Wang L."/>
            <person name="Zhang D.-F."/>
        </authorList>
    </citation>
    <scope>NUCLEOTIDE SEQUENCE [LARGE SCALE GENOMIC DNA]</scope>
    <source>
        <strain evidence="2 3">WL0050</strain>
    </source>
</reference>
<sequence>MTDQVREGVVLFGCPRSGTTLLRRLLDAHPSFAAPGETYALTSAARFLEGERMVDGLEVGVVNGLGFLGFSSDEVVGRLRDLVFSFRREHAASEGKPRWVEKTAVDAFHLATIHRLCADRVQYVCIVRHGLDVVCSMQDWIGKSQAYPSELHRYIRENPRPLHAFARAWVDATNAILDFAESNPEDACLLQYENLVADPNSNLAALFEFLGEDYVAASLSTALTGKDSKGFSDWKSFARSAIEDASVGRWKTVLSRETVMELSEIVNPTLRRIGYEPVVGGGTQDEAQKRRRYEIGLALQKLK</sequence>
<accession>A0ABT2ZTN5</accession>
<dbReference type="Pfam" id="PF13469">
    <property type="entry name" value="Sulfotransfer_3"/>
    <property type="match status" value="1"/>
</dbReference>
<dbReference type="InterPro" id="IPR027417">
    <property type="entry name" value="P-loop_NTPase"/>
</dbReference>
<dbReference type="EMBL" id="JAOWKZ010000005">
    <property type="protein sequence ID" value="MCV2874520.1"/>
    <property type="molecule type" value="Genomic_DNA"/>
</dbReference>
<dbReference type="Proteomes" id="UP001652564">
    <property type="component" value="Unassembled WGS sequence"/>
</dbReference>
<dbReference type="InterPro" id="IPR026634">
    <property type="entry name" value="TPST-like"/>
</dbReference>
<keyword evidence="3" id="KW-1185">Reference proteome</keyword>
<keyword evidence="1" id="KW-0808">Transferase</keyword>
<protein>
    <submittedName>
        <fullName evidence="2">Sulfotransferase</fullName>
    </submittedName>
</protein>
<evidence type="ECO:0000256" key="1">
    <source>
        <dbReference type="ARBA" id="ARBA00022679"/>
    </source>
</evidence>
<dbReference type="SUPFAM" id="SSF52540">
    <property type="entry name" value="P-loop containing nucleoside triphosphate hydrolases"/>
    <property type="match status" value="1"/>
</dbReference>
<evidence type="ECO:0000313" key="3">
    <source>
        <dbReference type="Proteomes" id="UP001652564"/>
    </source>
</evidence>
<dbReference type="PANTHER" id="PTHR12788:SF10">
    <property type="entry name" value="PROTEIN-TYROSINE SULFOTRANSFERASE"/>
    <property type="match status" value="1"/>
</dbReference>
<gene>
    <name evidence="2" type="ORF">OEZ71_19650</name>
</gene>
<name>A0ABT2ZTN5_9RHOB</name>
<evidence type="ECO:0000313" key="2">
    <source>
        <dbReference type="EMBL" id="MCV2874520.1"/>
    </source>
</evidence>
<organism evidence="2 3">
    <name type="scientific">Albidovulum litorale</name>
    <dbReference type="NCBI Taxonomy" id="2984134"/>
    <lineage>
        <taxon>Bacteria</taxon>
        <taxon>Pseudomonadati</taxon>
        <taxon>Pseudomonadota</taxon>
        <taxon>Alphaproteobacteria</taxon>
        <taxon>Rhodobacterales</taxon>
        <taxon>Paracoccaceae</taxon>
        <taxon>Albidovulum</taxon>
    </lineage>
</organism>
<dbReference type="Gene3D" id="3.40.50.300">
    <property type="entry name" value="P-loop containing nucleotide triphosphate hydrolases"/>
    <property type="match status" value="1"/>
</dbReference>
<dbReference type="RefSeq" id="WP_263741790.1">
    <property type="nucleotide sequence ID" value="NZ_JAOWKZ010000005.1"/>
</dbReference>